<accession>A0A9D5GWS6</accession>
<reference evidence="1 2" key="1">
    <citation type="journal article" date="2022" name="Nat. Genet.">
        <title>Improved pea reference genome and pan-genome highlight genomic features and evolutionary characteristics.</title>
        <authorList>
            <person name="Yang T."/>
            <person name="Liu R."/>
            <person name="Luo Y."/>
            <person name="Hu S."/>
            <person name="Wang D."/>
            <person name="Wang C."/>
            <person name="Pandey M.K."/>
            <person name="Ge S."/>
            <person name="Xu Q."/>
            <person name="Li N."/>
            <person name="Li G."/>
            <person name="Huang Y."/>
            <person name="Saxena R.K."/>
            <person name="Ji Y."/>
            <person name="Li M."/>
            <person name="Yan X."/>
            <person name="He Y."/>
            <person name="Liu Y."/>
            <person name="Wang X."/>
            <person name="Xiang C."/>
            <person name="Varshney R.K."/>
            <person name="Ding H."/>
            <person name="Gao S."/>
            <person name="Zong X."/>
        </authorList>
    </citation>
    <scope>NUCLEOTIDE SEQUENCE [LARGE SCALE GENOMIC DNA]</scope>
    <source>
        <strain evidence="1 2">cv. Zhongwan 6</strain>
    </source>
</reference>
<dbReference type="EMBL" id="JAMSHJ010000001">
    <property type="protein sequence ID" value="KAI5443824.1"/>
    <property type="molecule type" value="Genomic_DNA"/>
</dbReference>
<comment type="caution">
    <text evidence="1">The sequence shown here is derived from an EMBL/GenBank/DDBJ whole genome shotgun (WGS) entry which is preliminary data.</text>
</comment>
<evidence type="ECO:0000313" key="2">
    <source>
        <dbReference type="Proteomes" id="UP001058974"/>
    </source>
</evidence>
<sequence length="81" mass="8725">MAAHNIQFQEETRNNQKNTTTSIKNLEFQTGQIAQQLASTSQLFTELESEVRKSSNGGKCGEFCILLCVSAGTAVLSALTG</sequence>
<dbReference type="AlphaFoldDB" id="A0A9D5GWS6"/>
<organism evidence="1 2">
    <name type="scientific">Pisum sativum</name>
    <name type="common">Garden pea</name>
    <name type="synonym">Lathyrus oleraceus</name>
    <dbReference type="NCBI Taxonomy" id="3888"/>
    <lineage>
        <taxon>Eukaryota</taxon>
        <taxon>Viridiplantae</taxon>
        <taxon>Streptophyta</taxon>
        <taxon>Embryophyta</taxon>
        <taxon>Tracheophyta</taxon>
        <taxon>Spermatophyta</taxon>
        <taxon>Magnoliopsida</taxon>
        <taxon>eudicotyledons</taxon>
        <taxon>Gunneridae</taxon>
        <taxon>Pentapetalae</taxon>
        <taxon>rosids</taxon>
        <taxon>fabids</taxon>
        <taxon>Fabales</taxon>
        <taxon>Fabaceae</taxon>
        <taxon>Papilionoideae</taxon>
        <taxon>50 kb inversion clade</taxon>
        <taxon>NPAAA clade</taxon>
        <taxon>Hologalegina</taxon>
        <taxon>IRL clade</taxon>
        <taxon>Fabeae</taxon>
        <taxon>Lathyrus</taxon>
    </lineage>
</organism>
<name>A0A9D5GWS6_PEA</name>
<dbReference type="Proteomes" id="UP001058974">
    <property type="component" value="Chromosome 1"/>
</dbReference>
<gene>
    <name evidence="1" type="ORF">KIW84_012464</name>
</gene>
<proteinExistence type="predicted"/>
<protein>
    <submittedName>
        <fullName evidence="1">Uncharacterized protein</fullName>
    </submittedName>
</protein>
<evidence type="ECO:0000313" key="1">
    <source>
        <dbReference type="EMBL" id="KAI5443824.1"/>
    </source>
</evidence>
<keyword evidence="2" id="KW-1185">Reference proteome</keyword>
<dbReference type="Gramene" id="Psat01G0246400-T1">
    <property type="protein sequence ID" value="KAI5443824.1"/>
    <property type="gene ID" value="KIW84_012464"/>
</dbReference>